<dbReference type="Gene3D" id="1.10.10.10">
    <property type="entry name" value="Winged helix-like DNA-binding domain superfamily/Winged helix DNA-binding domain"/>
    <property type="match status" value="1"/>
</dbReference>
<comment type="caution">
    <text evidence="7">The sequence shown here is derived from an EMBL/GenBank/DDBJ whole genome shotgun (WGS) entry which is preliminary data.</text>
</comment>
<keyword evidence="4" id="KW-0804">Transcription</keyword>
<sequence length="208" mass="24284">MPIILGVNLKIAHTKINSKRELKSSQKDIKSLSYKEGQSFETFYAKVYETMFQSLFAYGMQICGNKDLVKDSIQELFSELWKNKKTFINVKSVKPYLLKCLKRKIRRELGKEKRVQIQSGFEFEISPELKLINNEQEVDNQYLLNKAIKSLTARQREAIYLRFYDNLSYEETAEVLKINAKASYKLVYRALSALKGAMIMSLFFSFLP</sequence>
<evidence type="ECO:0000256" key="3">
    <source>
        <dbReference type="ARBA" id="ARBA00023082"/>
    </source>
</evidence>
<dbReference type="SUPFAM" id="SSF88946">
    <property type="entry name" value="Sigma2 domain of RNA polymerase sigma factors"/>
    <property type="match status" value="1"/>
</dbReference>
<evidence type="ECO:0000313" key="7">
    <source>
        <dbReference type="EMBL" id="MEF3835884.1"/>
    </source>
</evidence>
<keyword evidence="8" id="KW-1185">Reference proteome</keyword>
<name>A0ABU7XZG0_9FLAO</name>
<dbReference type="PANTHER" id="PTHR43133">
    <property type="entry name" value="RNA POLYMERASE ECF-TYPE SIGMA FACTO"/>
    <property type="match status" value="1"/>
</dbReference>
<dbReference type="PANTHER" id="PTHR43133:SF46">
    <property type="entry name" value="RNA POLYMERASE SIGMA-70 FACTOR ECF SUBFAMILY"/>
    <property type="match status" value="1"/>
</dbReference>
<dbReference type="InterPro" id="IPR036388">
    <property type="entry name" value="WH-like_DNA-bd_sf"/>
</dbReference>
<evidence type="ECO:0000259" key="6">
    <source>
        <dbReference type="Pfam" id="PF08281"/>
    </source>
</evidence>
<dbReference type="Pfam" id="PF04542">
    <property type="entry name" value="Sigma70_r2"/>
    <property type="match status" value="1"/>
</dbReference>
<evidence type="ECO:0000256" key="2">
    <source>
        <dbReference type="ARBA" id="ARBA00023015"/>
    </source>
</evidence>
<dbReference type="SUPFAM" id="SSF88659">
    <property type="entry name" value="Sigma3 and sigma4 domains of RNA polymerase sigma factors"/>
    <property type="match status" value="1"/>
</dbReference>
<dbReference type="InterPro" id="IPR013324">
    <property type="entry name" value="RNA_pol_sigma_r3/r4-like"/>
</dbReference>
<proteinExistence type="inferred from homology"/>
<keyword evidence="2" id="KW-0805">Transcription regulation</keyword>
<comment type="similarity">
    <text evidence="1">Belongs to the sigma-70 factor family. ECF subfamily.</text>
</comment>
<feature type="domain" description="RNA polymerase sigma-70 region 2" evidence="5">
    <location>
        <begin position="53"/>
        <end position="114"/>
    </location>
</feature>
<dbReference type="InterPro" id="IPR014284">
    <property type="entry name" value="RNA_pol_sigma-70_dom"/>
</dbReference>
<dbReference type="RefSeq" id="WP_303308160.1">
    <property type="nucleotide sequence ID" value="NZ_JAODOP010000004.1"/>
</dbReference>
<dbReference type="Pfam" id="PF08281">
    <property type="entry name" value="Sigma70_r4_2"/>
    <property type="match status" value="1"/>
</dbReference>
<dbReference type="Gene3D" id="1.10.1740.10">
    <property type="match status" value="1"/>
</dbReference>
<feature type="domain" description="RNA polymerase sigma factor 70 region 4 type 2" evidence="6">
    <location>
        <begin position="144"/>
        <end position="194"/>
    </location>
</feature>
<evidence type="ECO:0000259" key="5">
    <source>
        <dbReference type="Pfam" id="PF04542"/>
    </source>
</evidence>
<gene>
    <name evidence="7" type="ORF">N1F79_22360</name>
</gene>
<dbReference type="Proteomes" id="UP001337305">
    <property type="component" value="Unassembled WGS sequence"/>
</dbReference>
<accession>A0ABU7XZG0</accession>
<dbReference type="InterPro" id="IPR013325">
    <property type="entry name" value="RNA_pol_sigma_r2"/>
</dbReference>
<dbReference type="InterPro" id="IPR013249">
    <property type="entry name" value="RNA_pol_sigma70_r4_t2"/>
</dbReference>
<evidence type="ECO:0000256" key="4">
    <source>
        <dbReference type="ARBA" id="ARBA00023163"/>
    </source>
</evidence>
<dbReference type="NCBIfam" id="TIGR02937">
    <property type="entry name" value="sigma70-ECF"/>
    <property type="match status" value="1"/>
</dbReference>
<keyword evidence="3" id="KW-0731">Sigma factor</keyword>
<reference evidence="7 8" key="1">
    <citation type="submission" date="2022-09" db="EMBL/GenBank/DDBJ databases">
        <title>Genome sequencing of Flavivirga sp. MEBiC05379.</title>
        <authorList>
            <person name="Oh H.-M."/>
            <person name="Kwon K.K."/>
            <person name="Park M.J."/>
            <person name="Yang S.-H."/>
        </authorList>
    </citation>
    <scope>NUCLEOTIDE SEQUENCE [LARGE SCALE GENOMIC DNA]</scope>
    <source>
        <strain evidence="7 8">MEBiC05379</strain>
    </source>
</reference>
<protein>
    <submittedName>
        <fullName evidence="7">Sigma-70 family RNA polymerase sigma factor</fullName>
    </submittedName>
</protein>
<evidence type="ECO:0000256" key="1">
    <source>
        <dbReference type="ARBA" id="ARBA00010641"/>
    </source>
</evidence>
<dbReference type="EMBL" id="JAODOP010000004">
    <property type="protein sequence ID" value="MEF3835884.1"/>
    <property type="molecule type" value="Genomic_DNA"/>
</dbReference>
<dbReference type="InterPro" id="IPR007627">
    <property type="entry name" value="RNA_pol_sigma70_r2"/>
</dbReference>
<evidence type="ECO:0000313" key="8">
    <source>
        <dbReference type="Proteomes" id="UP001337305"/>
    </source>
</evidence>
<dbReference type="InterPro" id="IPR039425">
    <property type="entry name" value="RNA_pol_sigma-70-like"/>
</dbReference>
<organism evidence="7 8">
    <name type="scientific">Flavivirga spongiicola</name>
    <dbReference type="NCBI Taxonomy" id="421621"/>
    <lineage>
        <taxon>Bacteria</taxon>
        <taxon>Pseudomonadati</taxon>
        <taxon>Bacteroidota</taxon>
        <taxon>Flavobacteriia</taxon>
        <taxon>Flavobacteriales</taxon>
        <taxon>Flavobacteriaceae</taxon>
        <taxon>Flavivirga</taxon>
    </lineage>
</organism>
<dbReference type="CDD" id="cd06171">
    <property type="entry name" value="Sigma70_r4"/>
    <property type="match status" value="1"/>
</dbReference>